<feature type="transmembrane region" description="Helical" evidence="5">
    <location>
        <begin position="437"/>
        <end position="456"/>
    </location>
</feature>
<feature type="transmembrane region" description="Helical" evidence="5">
    <location>
        <begin position="337"/>
        <end position="357"/>
    </location>
</feature>
<feature type="transmembrane region" description="Helical" evidence="5">
    <location>
        <begin position="27"/>
        <end position="50"/>
    </location>
</feature>
<dbReference type="STRING" id="326424.FRAAL5722"/>
<evidence type="ECO:0000313" key="8">
    <source>
        <dbReference type="Proteomes" id="UP000000657"/>
    </source>
</evidence>
<feature type="transmembrane region" description="Helical" evidence="5">
    <location>
        <begin position="363"/>
        <end position="390"/>
    </location>
</feature>
<dbReference type="KEGG" id="fal:FRAAL5722"/>
<dbReference type="Gene3D" id="1.20.1720.10">
    <property type="entry name" value="Multidrug resistance protein D"/>
    <property type="match status" value="1"/>
</dbReference>
<feature type="domain" description="Major facilitator superfamily (MFS) profile" evidence="6">
    <location>
        <begin position="28"/>
        <end position="463"/>
    </location>
</feature>
<evidence type="ECO:0000256" key="5">
    <source>
        <dbReference type="SAM" id="Phobius"/>
    </source>
</evidence>
<feature type="transmembrane region" description="Helical" evidence="5">
    <location>
        <begin position="94"/>
        <end position="119"/>
    </location>
</feature>
<evidence type="ECO:0000313" key="7">
    <source>
        <dbReference type="EMBL" id="CAJ64354.1"/>
    </source>
</evidence>
<dbReference type="PRINTS" id="PR01036">
    <property type="entry name" value="TCRTETB"/>
</dbReference>
<keyword evidence="8" id="KW-1185">Reference proteome</keyword>
<dbReference type="OrthoDB" id="9778875at2"/>
<dbReference type="AlphaFoldDB" id="Q0RDW2"/>
<dbReference type="InterPro" id="IPR036259">
    <property type="entry name" value="MFS_trans_sf"/>
</dbReference>
<dbReference type="HOGENOM" id="CLU_000960_2_6_11"/>
<feature type="transmembrane region" description="Helical" evidence="5">
    <location>
        <begin position="213"/>
        <end position="234"/>
    </location>
</feature>
<dbReference type="PANTHER" id="PTHR23501:SF154">
    <property type="entry name" value="MULTIDRUG-EFFLUX TRANSPORTER RV1634-RELATED"/>
    <property type="match status" value="1"/>
</dbReference>
<evidence type="ECO:0000256" key="3">
    <source>
        <dbReference type="ARBA" id="ARBA00022989"/>
    </source>
</evidence>
<comment type="subcellular location">
    <subcellularLocation>
        <location evidence="1">Cell membrane</location>
        <topology evidence="1">Multi-pass membrane protein</topology>
    </subcellularLocation>
</comment>
<dbReference type="EMBL" id="CT573213">
    <property type="protein sequence ID" value="CAJ64354.1"/>
    <property type="molecule type" value="Genomic_DNA"/>
</dbReference>
<feature type="transmembrane region" description="Helical" evidence="5">
    <location>
        <begin position="181"/>
        <end position="201"/>
    </location>
</feature>
<evidence type="ECO:0000256" key="1">
    <source>
        <dbReference type="ARBA" id="ARBA00004651"/>
    </source>
</evidence>
<dbReference type="GO" id="GO:0022857">
    <property type="term" value="F:transmembrane transporter activity"/>
    <property type="evidence" value="ECO:0007669"/>
    <property type="project" value="InterPro"/>
</dbReference>
<organism evidence="7 8">
    <name type="scientific">Frankia alni (strain DSM 45986 / CECT 9034 / ACN14a)</name>
    <dbReference type="NCBI Taxonomy" id="326424"/>
    <lineage>
        <taxon>Bacteria</taxon>
        <taxon>Bacillati</taxon>
        <taxon>Actinomycetota</taxon>
        <taxon>Actinomycetes</taxon>
        <taxon>Frankiales</taxon>
        <taxon>Frankiaceae</taxon>
        <taxon>Frankia</taxon>
    </lineage>
</organism>
<dbReference type="InterPro" id="IPR020846">
    <property type="entry name" value="MFS_dom"/>
</dbReference>
<evidence type="ECO:0000256" key="2">
    <source>
        <dbReference type="ARBA" id="ARBA00022692"/>
    </source>
</evidence>
<keyword evidence="2 5" id="KW-0812">Transmembrane</keyword>
<feature type="transmembrane region" description="Helical" evidence="5">
    <location>
        <begin position="125"/>
        <end position="144"/>
    </location>
</feature>
<evidence type="ECO:0000256" key="4">
    <source>
        <dbReference type="ARBA" id="ARBA00023136"/>
    </source>
</evidence>
<feature type="transmembrane region" description="Helical" evidence="5">
    <location>
        <begin position="62"/>
        <end position="82"/>
    </location>
</feature>
<name>Q0RDW2_FRAAA</name>
<feature type="transmembrane region" description="Helical" evidence="5">
    <location>
        <begin position="402"/>
        <end position="425"/>
    </location>
</feature>
<dbReference type="RefSeq" id="WP_011606796.1">
    <property type="nucleotide sequence ID" value="NC_008278.1"/>
</dbReference>
<evidence type="ECO:0000259" key="6">
    <source>
        <dbReference type="PROSITE" id="PS50850"/>
    </source>
</evidence>
<protein>
    <recommendedName>
        <fullName evidence="6">Major facilitator superfamily (MFS) profile domain-containing protein</fullName>
    </recommendedName>
</protein>
<dbReference type="Pfam" id="PF07690">
    <property type="entry name" value="MFS_1"/>
    <property type="match status" value="1"/>
</dbReference>
<dbReference type="PROSITE" id="PS50850">
    <property type="entry name" value="MFS"/>
    <property type="match status" value="1"/>
</dbReference>
<dbReference type="Gene3D" id="1.20.1250.20">
    <property type="entry name" value="MFS general substrate transporter like domains"/>
    <property type="match status" value="1"/>
</dbReference>
<dbReference type="SUPFAM" id="SSF103473">
    <property type="entry name" value="MFS general substrate transporter"/>
    <property type="match status" value="1"/>
</dbReference>
<sequence length="473" mass="47369">MTNQIGAREEGGRGPAVRSLWDHRVRALTVGLVTIITLVAFEALAVVTVLPDVAADLDGLGLYGWATSAFFLGTTVGIVLAGAGADRTGPARPFAVGLLFFCAGLLLAALAPTMGLLVVGRGLQGLGGGSIPAIAYATIGRVYPAELRPRVFAMLSTAWVVPGLGGPALAGLIAAHAGWRWVFGGLLPLTVAAGGIPVRALRALPGRPAGGHVRIPIVAAVRISGGAGLVLAGLTNRSPSGLPLIAAGIACGLGPLRRLLPAGTLRLRPGVPAAVAARGLLTWAFFGADTFVPLSITAVRHASTTTAGLAVSTATLCWTAGSWTQARLAERRSYRELIGAGLGLVALGTGGFASVLLPASVPLAVPIACWGVAGIGIGLSYSTVVTLVLGETPPDRHGMASTAVALSDNLGTAFGAGLSGVAVAASQARTGAPDTGLAVAFGLTVGVGLFGAIVVARRLPRHRSPSPARAPRP</sequence>
<dbReference type="GO" id="GO:0005886">
    <property type="term" value="C:plasma membrane"/>
    <property type="evidence" value="ECO:0007669"/>
    <property type="project" value="UniProtKB-SubCell"/>
</dbReference>
<reference evidence="7 8" key="1">
    <citation type="journal article" date="2007" name="Genome Res.">
        <title>Genome characteristics of facultatively symbiotic Frankia sp. strains reflect host range and host plant biogeography.</title>
        <authorList>
            <person name="Normand P."/>
            <person name="Lapierre P."/>
            <person name="Tisa L.S."/>
            <person name="Gogarten J.P."/>
            <person name="Alloisio N."/>
            <person name="Bagnarol E."/>
            <person name="Bassi C.A."/>
            <person name="Berry A.M."/>
            <person name="Bickhart D.M."/>
            <person name="Choisne N."/>
            <person name="Couloux A."/>
            <person name="Cournoyer B."/>
            <person name="Cruveiller S."/>
            <person name="Daubin V."/>
            <person name="Demange N."/>
            <person name="Francino M.P."/>
            <person name="Goltsman E."/>
            <person name="Huang Y."/>
            <person name="Kopp O.R."/>
            <person name="Labarre L."/>
            <person name="Lapidus A."/>
            <person name="Lavire C."/>
            <person name="Marechal J."/>
            <person name="Martinez M."/>
            <person name="Mastronunzio J.E."/>
            <person name="Mullin B.C."/>
            <person name="Niemann J."/>
            <person name="Pujic P."/>
            <person name="Rawnsley T."/>
            <person name="Rouy Z."/>
            <person name="Schenowitz C."/>
            <person name="Sellstedt A."/>
            <person name="Tavares F."/>
            <person name="Tomkins J.P."/>
            <person name="Vallenet D."/>
            <person name="Valverde C."/>
            <person name="Wall L.G."/>
            <person name="Wang Y."/>
            <person name="Medigue C."/>
            <person name="Benson D.R."/>
        </authorList>
    </citation>
    <scope>NUCLEOTIDE SEQUENCE [LARGE SCALE GENOMIC DNA]</scope>
    <source>
        <strain evidence="8">DSM 45986 / CECT 9034 / ACN14a</strain>
    </source>
</reference>
<dbReference type="Proteomes" id="UP000000657">
    <property type="component" value="Chromosome"/>
</dbReference>
<dbReference type="PANTHER" id="PTHR23501">
    <property type="entry name" value="MAJOR FACILITATOR SUPERFAMILY"/>
    <property type="match status" value="1"/>
</dbReference>
<keyword evidence="4 5" id="KW-0472">Membrane</keyword>
<dbReference type="eggNOG" id="COG0477">
    <property type="taxonomic scope" value="Bacteria"/>
</dbReference>
<accession>Q0RDW2</accession>
<keyword evidence="3 5" id="KW-1133">Transmembrane helix</keyword>
<feature type="transmembrane region" description="Helical" evidence="5">
    <location>
        <begin position="151"/>
        <end position="175"/>
    </location>
</feature>
<proteinExistence type="predicted"/>
<gene>
    <name evidence="7" type="ordered locus">FRAAL5722</name>
</gene>
<dbReference type="InterPro" id="IPR011701">
    <property type="entry name" value="MFS"/>
</dbReference>